<dbReference type="InterPro" id="IPR009006">
    <property type="entry name" value="Ala_racemase/Decarboxylase_C"/>
</dbReference>
<dbReference type="InterPro" id="IPR001608">
    <property type="entry name" value="Ala_racemase_N"/>
</dbReference>
<dbReference type="InterPro" id="IPR029066">
    <property type="entry name" value="PLP-binding_barrel"/>
</dbReference>
<keyword evidence="8" id="KW-1185">Reference proteome</keyword>
<organism evidence="7 8">
    <name type="scientific">Jeotgalicoccus saudimassiliensis</name>
    <dbReference type="NCBI Taxonomy" id="1461582"/>
    <lineage>
        <taxon>Bacteria</taxon>
        <taxon>Bacillati</taxon>
        <taxon>Bacillota</taxon>
        <taxon>Bacilli</taxon>
        <taxon>Bacillales</taxon>
        <taxon>Staphylococcaceae</taxon>
        <taxon>Jeotgalicoccus</taxon>
    </lineage>
</organism>
<dbReference type="Gene3D" id="2.40.37.10">
    <property type="entry name" value="Lyase, Ornithine Decarboxylase, Chain A, domain 1"/>
    <property type="match status" value="1"/>
</dbReference>
<protein>
    <submittedName>
        <fullName evidence="7">Alanine racemase 2</fullName>
    </submittedName>
</protein>
<feature type="binding site" evidence="5">
    <location>
        <position position="299"/>
    </location>
    <ligand>
        <name>substrate</name>
    </ligand>
</feature>
<evidence type="ECO:0000256" key="2">
    <source>
        <dbReference type="ARBA" id="ARBA00022898"/>
    </source>
</evidence>
<dbReference type="AlphaFoldDB" id="A0A078M6N8"/>
<feature type="binding site" evidence="5">
    <location>
        <position position="123"/>
    </location>
    <ligand>
        <name>substrate</name>
    </ligand>
</feature>
<dbReference type="EMBL" id="CCSE01000001">
    <property type="protein sequence ID" value="CEA00326.1"/>
    <property type="molecule type" value="Genomic_DNA"/>
</dbReference>
<feature type="modified residue" description="N6-(pyridoxal phosphate)lysine" evidence="4">
    <location>
        <position position="30"/>
    </location>
</feature>
<evidence type="ECO:0000256" key="4">
    <source>
        <dbReference type="PIRSR" id="PIRSR600821-50"/>
    </source>
</evidence>
<evidence type="ECO:0000313" key="8">
    <source>
        <dbReference type="Proteomes" id="UP000044136"/>
    </source>
</evidence>
<dbReference type="GO" id="GO:0005829">
    <property type="term" value="C:cytosol"/>
    <property type="evidence" value="ECO:0007669"/>
    <property type="project" value="TreeGrafter"/>
</dbReference>
<dbReference type="Gene3D" id="3.20.20.10">
    <property type="entry name" value="Alanine racemase"/>
    <property type="match status" value="1"/>
</dbReference>
<dbReference type="InterPro" id="IPR011079">
    <property type="entry name" value="Ala_racemase_C"/>
</dbReference>
<evidence type="ECO:0000259" key="6">
    <source>
        <dbReference type="SMART" id="SM01005"/>
    </source>
</evidence>
<dbReference type="GO" id="GO:0008784">
    <property type="term" value="F:alanine racemase activity"/>
    <property type="evidence" value="ECO:0007669"/>
    <property type="project" value="InterPro"/>
</dbReference>
<proteinExistence type="predicted"/>
<accession>A0A078M6N8</accession>
<dbReference type="RefSeq" id="WP_035808906.1">
    <property type="nucleotide sequence ID" value="NZ_CCSE01000001.1"/>
</dbReference>
<sequence>MGGTFQIDEAQFIKQAEQFQLAGRTIAVVKNNAYNYGLEFAVKAFAISGIREFATTSVDDAVKIRQMCGPNADIILMNPTTDFKRARMFNLDVTLPSPGYYDTYKEELKGLNIHIEYAGLFNRSGLSDIDELGYILDDLKARNASLNFRGLWTHFGYSDAFDGIYETERANWLEFVRDVKALGVEPEMIHAQNSASYVRDGIFDGHSHVRLGIGLYGSKPYADLDDKDFIQSSVLSAPIIQFRELTAGMTLGYGAAFKADSDCRIAIVDIGYGDGVLRRRAGYECEIGGKFYPIVALMMSHMAVLVDDNVTADMNVYLYNKKLRIDKYTQLGVGANSEQLGALNYQSLGREIIYDV</sequence>
<dbReference type="STRING" id="1461582.BN1048_00920"/>
<dbReference type="PANTHER" id="PTHR30511:SF0">
    <property type="entry name" value="ALANINE RACEMASE, CATABOLIC-RELATED"/>
    <property type="match status" value="1"/>
</dbReference>
<feature type="domain" description="Alanine racemase C-terminal" evidence="6">
    <location>
        <begin position="232"/>
        <end position="353"/>
    </location>
</feature>
<evidence type="ECO:0000313" key="7">
    <source>
        <dbReference type="EMBL" id="CEA00326.1"/>
    </source>
</evidence>
<dbReference type="Proteomes" id="UP000044136">
    <property type="component" value="Unassembled WGS sequence"/>
</dbReference>
<dbReference type="SUPFAM" id="SSF50621">
    <property type="entry name" value="Alanine racemase C-terminal domain-like"/>
    <property type="match status" value="1"/>
</dbReference>
<dbReference type="Pfam" id="PF00842">
    <property type="entry name" value="Ala_racemase_C"/>
    <property type="match status" value="1"/>
</dbReference>
<dbReference type="SUPFAM" id="SSF51419">
    <property type="entry name" value="PLP-binding barrel"/>
    <property type="match status" value="1"/>
</dbReference>
<dbReference type="GO" id="GO:0009252">
    <property type="term" value="P:peptidoglycan biosynthetic process"/>
    <property type="evidence" value="ECO:0007669"/>
    <property type="project" value="TreeGrafter"/>
</dbReference>
<name>A0A078M6N8_9STAP</name>
<dbReference type="GO" id="GO:0030632">
    <property type="term" value="P:D-alanine biosynthetic process"/>
    <property type="evidence" value="ECO:0007669"/>
    <property type="project" value="TreeGrafter"/>
</dbReference>
<evidence type="ECO:0000256" key="3">
    <source>
        <dbReference type="ARBA" id="ARBA00023235"/>
    </source>
</evidence>
<comment type="cofactor">
    <cofactor evidence="1 4">
        <name>pyridoxal 5'-phosphate</name>
        <dbReference type="ChEBI" id="CHEBI:597326"/>
    </cofactor>
</comment>
<reference evidence="7 8" key="1">
    <citation type="submission" date="2014-07" db="EMBL/GenBank/DDBJ databases">
        <authorList>
            <person name="Urmite Genomes Urmite Genomes"/>
        </authorList>
    </citation>
    <scope>NUCLEOTIDE SEQUENCE [LARGE SCALE GENOMIC DNA]</scope>
    <source>
        <strain evidence="7 8">13MG44_air</strain>
    </source>
</reference>
<dbReference type="OrthoDB" id="9813814at2"/>
<evidence type="ECO:0000256" key="5">
    <source>
        <dbReference type="PIRSR" id="PIRSR600821-52"/>
    </source>
</evidence>
<dbReference type="PANTHER" id="PTHR30511">
    <property type="entry name" value="ALANINE RACEMASE"/>
    <property type="match status" value="1"/>
</dbReference>
<keyword evidence="3" id="KW-0413">Isomerase</keyword>
<keyword evidence="2 4" id="KW-0663">Pyridoxal phosphate</keyword>
<dbReference type="GO" id="GO:0030170">
    <property type="term" value="F:pyridoxal phosphate binding"/>
    <property type="evidence" value="ECO:0007669"/>
    <property type="project" value="TreeGrafter"/>
</dbReference>
<dbReference type="InterPro" id="IPR000821">
    <property type="entry name" value="Ala_racemase"/>
</dbReference>
<dbReference type="SMART" id="SM01005">
    <property type="entry name" value="Ala_racemase_C"/>
    <property type="match status" value="1"/>
</dbReference>
<dbReference type="Pfam" id="PF01168">
    <property type="entry name" value="Ala_racemase_N"/>
    <property type="match status" value="1"/>
</dbReference>
<dbReference type="PRINTS" id="PR00992">
    <property type="entry name" value="ALARACEMASE"/>
</dbReference>
<gene>
    <name evidence="7" type="primary">alr2</name>
    <name evidence="7" type="ORF">BN1048_00920</name>
</gene>
<dbReference type="HOGENOM" id="CLU_028393_2_2_9"/>
<evidence type="ECO:0000256" key="1">
    <source>
        <dbReference type="ARBA" id="ARBA00001933"/>
    </source>
</evidence>
<dbReference type="eggNOG" id="COG0787">
    <property type="taxonomic scope" value="Bacteria"/>
</dbReference>